<dbReference type="EMBL" id="CP014229">
    <property type="protein sequence ID" value="AMD89498.1"/>
    <property type="molecule type" value="Genomic_DNA"/>
</dbReference>
<evidence type="ECO:0000313" key="1">
    <source>
        <dbReference type="EMBL" id="AMD89498.1"/>
    </source>
</evidence>
<organism evidence="1 2">
    <name type="scientific">Desulfovibrio fairfieldensis</name>
    <dbReference type="NCBI Taxonomy" id="44742"/>
    <lineage>
        <taxon>Bacteria</taxon>
        <taxon>Pseudomonadati</taxon>
        <taxon>Thermodesulfobacteriota</taxon>
        <taxon>Desulfovibrionia</taxon>
        <taxon>Desulfovibrionales</taxon>
        <taxon>Desulfovibrionaceae</taxon>
        <taxon>Desulfovibrio</taxon>
    </lineage>
</organism>
<dbReference type="RefSeq" id="WP_062251869.1">
    <property type="nucleotide sequence ID" value="NZ_CP014229.1"/>
</dbReference>
<dbReference type="STRING" id="44742.AXF13_04865"/>
<reference evidence="2" key="1">
    <citation type="submission" date="2016-02" db="EMBL/GenBank/DDBJ databases">
        <authorList>
            <person name="Holder M.E."/>
            <person name="Ajami N.J."/>
            <person name="Petrosino J.F."/>
        </authorList>
    </citation>
    <scope>NUCLEOTIDE SEQUENCE [LARGE SCALE GENOMIC DNA]</scope>
    <source>
        <strain evidence="2">CCUG 45958</strain>
    </source>
</reference>
<dbReference type="AlphaFoldDB" id="A0A0X8JIM0"/>
<proteinExistence type="predicted"/>
<name>A0A0X8JIM0_9BACT</name>
<evidence type="ECO:0000313" key="2">
    <source>
        <dbReference type="Proteomes" id="UP000069241"/>
    </source>
</evidence>
<dbReference type="Proteomes" id="UP000069241">
    <property type="component" value="Chromosome"/>
</dbReference>
<gene>
    <name evidence="1" type="ORF">AXF13_04865</name>
</gene>
<sequence length="180" mass="20476">MASDLFKWPDWMPLAQQSGYGYEPADRRTRTDMEVGSVLRVNFDTDETTLNCALILTQFQAAWLEAFERGALHQGAQWLEMPIQTGGCIEWHTVRFASRPKVAGVNALYTTYTLQLDLEKRELAMGDELAELLVCVAPEDLIEAVDTVKAFVGALPALRVPDFWIYGCLHRRLEYEYGLR</sequence>
<keyword evidence="2" id="KW-1185">Reference proteome</keyword>
<dbReference type="KEGG" id="dfi:AXF13_04865"/>
<protein>
    <submittedName>
        <fullName evidence="1">Uncharacterized protein</fullName>
    </submittedName>
</protein>
<accession>A0A0X8JIM0</accession>